<keyword evidence="1" id="KW-0479">Metal-binding</keyword>
<evidence type="ECO:0000313" key="6">
    <source>
        <dbReference type="EMBL" id="VAV98964.1"/>
    </source>
</evidence>
<name>A0A3B0RYJ0_9ZZZZ</name>
<keyword evidence="2 6" id="KW-0378">Hydrolase</keyword>
<dbReference type="AlphaFoldDB" id="A0A3B0RYJ0"/>
<evidence type="ECO:0000256" key="3">
    <source>
        <dbReference type="ARBA" id="ARBA00023004"/>
    </source>
</evidence>
<accession>A0A3B0RYJ0</accession>
<dbReference type="InterPro" id="IPR004843">
    <property type="entry name" value="Calcineurin-like_PHP"/>
</dbReference>
<evidence type="ECO:0000259" key="5">
    <source>
        <dbReference type="Pfam" id="PF00149"/>
    </source>
</evidence>
<dbReference type="Pfam" id="PF00149">
    <property type="entry name" value="Metallophos"/>
    <property type="match status" value="1"/>
</dbReference>
<dbReference type="PANTHER" id="PTHR42988:SF2">
    <property type="entry name" value="CYCLIC NUCLEOTIDE PHOSPHODIESTERASE CBUA0032-RELATED"/>
    <property type="match status" value="1"/>
</dbReference>
<feature type="domain" description="Calcineurin-like phosphoesterase" evidence="5">
    <location>
        <begin position="3"/>
        <end position="236"/>
    </location>
</feature>
<reference evidence="6" key="1">
    <citation type="submission" date="2018-06" db="EMBL/GenBank/DDBJ databases">
        <authorList>
            <person name="Zhirakovskaya E."/>
        </authorList>
    </citation>
    <scope>NUCLEOTIDE SEQUENCE</scope>
</reference>
<dbReference type="Gene3D" id="3.60.21.10">
    <property type="match status" value="1"/>
</dbReference>
<protein>
    <submittedName>
        <fullName evidence="6">Putative phosphohydrolases, Icc family</fullName>
    </submittedName>
</protein>
<dbReference type="SUPFAM" id="SSF56300">
    <property type="entry name" value="Metallo-dependent phosphatases"/>
    <property type="match status" value="1"/>
</dbReference>
<sequence length="313" mass="34696">MNIKFAHLTDIHLPIREKPRFIALANKRVLGYLSWSRRRIDLHKQEACDALAADMAAQGCDAAVISGDLVNIALPAEFEDARRWLDDRFEGVPTVFAPGNHDTYVRADWARTLGLLSPYMLGDHIGQDDAREASGFDDFPFLRHFAGAEDAAFIVANSAPSTAPGLASGRLGDEQIARIKQMLIDTRRQFQVLVLHHPVNDGVEPARKALSDREKLRKMIAETGVDLVLHGHTHAPVFGAVETPSGLAPVIGGGSASHPYGRGKYRPARYNLFSLSKLQGGRWRLELAIRELDPDKNTVATIESRRYERYATE</sequence>
<gene>
    <name evidence="6" type="ORF">MNBD_ALPHA05-890</name>
</gene>
<dbReference type="EMBL" id="UOEH01000263">
    <property type="protein sequence ID" value="VAV98964.1"/>
    <property type="molecule type" value="Genomic_DNA"/>
</dbReference>
<comment type="similarity">
    <text evidence="4">Belongs to the cyclic nucleotide phosphodiesterase class-III family.</text>
</comment>
<evidence type="ECO:0000256" key="4">
    <source>
        <dbReference type="ARBA" id="ARBA00025742"/>
    </source>
</evidence>
<dbReference type="PANTHER" id="PTHR42988">
    <property type="entry name" value="PHOSPHOHYDROLASE"/>
    <property type="match status" value="1"/>
</dbReference>
<dbReference type="InterPro" id="IPR050884">
    <property type="entry name" value="CNP_phosphodiesterase-III"/>
</dbReference>
<dbReference type="InterPro" id="IPR029052">
    <property type="entry name" value="Metallo-depent_PP-like"/>
</dbReference>
<evidence type="ECO:0000256" key="2">
    <source>
        <dbReference type="ARBA" id="ARBA00022801"/>
    </source>
</evidence>
<dbReference type="GO" id="GO:0046872">
    <property type="term" value="F:metal ion binding"/>
    <property type="evidence" value="ECO:0007669"/>
    <property type="project" value="UniProtKB-KW"/>
</dbReference>
<organism evidence="6">
    <name type="scientific">hydrothermal vent metagenome</name>
    <dbReference type="NCBI Taxonomy" id="652676"/>
    <lineage>
        <taxon>unclassified sequences</taxon>
        <taxon>metagenomes</taxon>
        <taxon>ecological metagenomes</taxon>
    </lineage>
</organism>
<proteinExistence type="inferred from homology"/>
<evidence type="ECO:0000256" key="1">
    <source>
        <dbReference type="ARBA" id="ARBA00022723"/>
    </source>
</evidence>
<keyword evidence="3" id="KW-0408">Iron</keyword>
<dbReference type="GO" id="GO:0016787">
    <property type="term" value="F:hydrolase activity"/>
    <property type="evidence" value="ECO:0007669"/>
    <property type="project" value="UniProtKB-KW"/>
</dbReference>